<keyword evidence="2" id="KW-0689">Ribosomal protein</keyword>
<evidence type="ECO:0000313" key="5">
    <source>
        <dbReference type="Proteomes" id="UP000094569"/>
    </source>
</evidence>
<dbReference type="SUPFAM" id="SSF53137">
    <property type="entry name" value="Translational machinery components"/>
    <property type="match status" value="1"/>
</dbReference>
<dbReference type="Pfam" id="PF00411">
    <property type="entry name" value="Ribosomal_S11"/>
    <property type="match status" value="1"/>
</dbReference>
<gene>
    <name evidence="4" type="ORF">SI65_02655</name>
</gene>
<keyword evidence="3" id="KW-0687">Ribonucleoprotein</keyword>
<dbReference type="EMBL" id="JXNT01000002">
    <property type="protein sequence ID" value="ODM21811.1"/>
    <property type="molecule type" value="Genomic_DNA"/>
</dbReference>
<organism evidence="4 5">
    <name type="scientific">Aspergillus cristatus</name>
    <name type="common">Chinese Fuzhuan brick tea-fermentation fungus</name>
    <name type="synonym">Eurotium cristatum</name>
    <dbReference type="NCBI Taxonomy" id="573508"/>
    <lineage>
        <taxon>Eukaryota</taxon>
        <taxon>Fungi</taxon>
        <taxon>Dikarya</taxon>
        <taxon>Ascomycota</taxon>
        <taxon>Pezizomycotina</taxon>
        <taxon>Eurotiomycetes</taxon>
        <taxon>Eurotiomycetidae</taxon>
        <taxon>Eurotiales</taxon>
        <taxon>Aspergillaceae</taxon>
        <taxon>Aspergillus</taxon>
        <taxon>Aspergillus subgen. Aspergillus</taxon>
    </lineage>
</organism>
<dbReference type="VEuPathDB" id="FungiDB:SI65_02655"/>
<keyword evidence="5" id="KW-1185">Reference proteome</keyword>
<dbReference type="AlphaFoldDB" id="A0A1E3BLZ2"/>
<evidence type="ECO:0000256" key="2">
    <source>
        <dbReference type="ARBA" id="ARBA00022980"/>
    </source>
</evidence>
<protein>
    <recommendedName>
        <fullName evidence="6">37S ribosomal protein S18, mitochondrial</fullName>
    </recommendedName>
</protein>
<evidence type="ECO:0000256" key="1">
    <source>
        <dbReference type="ARBA" id="ARBA00006194"/>
    </source>
</evidence>
<dbReference type="InterPro" id="IPR036967">
    <property type="entry name" value="Ribosomal_uS11_sf"/>
</dbReference>
<proteinExistence type="inferred from homology"/>
<dbReference type="HAMAP" id="MF_01310">
    <property type="entry name" value="Ribosomal_uS11"/>
    <property type="match status" value="1"/>
</dbReference>
<evidence type="ECO:0000313" key="4">
    <source>
        <dbReference type="EMBL" id="ODM21811.1"/>
    </source>
</evidence>
<reference evidence="4 5" key="1">
    <citation type="journal article" date="2016" name="BMC Genomics">
        <title>Comparative genomic and transcriptomic analyses of the Fuzhuan brick tea-fermentation fungus Aspergillus cristatus.</title>
        <authorList>
            <person name="Ge Y."/>
            <person name="Wang Y."/>
            <person name="Liu Y."/>
            <person name="Tan Y."/>
            <person name="Ren X."/>
            <person name="Zhang X."/>
            <person name="Hyde K.D."/>
            <person name="Liu Y."/>
            <person name="Liu Z."/>
        </authorList>
    </citation>
    <scope>NUCLEOTIDE SEQUENCE [LARGE SCALE GENOMIC DNA]</scope>
    <source>
        <strain evidence="4 5">GZAAS20.1005</strain>
    </source>
</reference>
<dbReference type="Proteomes" id="UP000094569">
    <property type="component" value="Unassembled WGS sequence"/>
</dbReference>
<accession>A0A1E3BLZ2</accession>
<evidence type="ECO:0000256" key="3">
    <source>
        <dbReference type="ARBA" id="ARBA00023274"/>
    </source>
</evidence>
<dbReference type="STRING" id="573508.A0A1E3BLZ2"/>
<sequence length="233" mass="26360">MNSQFTSALARALPSIGRQCQLRPSPLRLVRPFSSSAPRTYESEKQRLRATERQLFDAQNDQSAEGSSPIATLTQMMQGQEKPPAVTEDFEHMRENLESALIKHPYGDKQPPHHLHVYAHKHNTILTLTRPNGDPILVRSCGHLGFRKSQRSGYDPAYQLSTHTFGLMQEKGLLFDIQRLEIVFRDFGPGREAFTKVLLGNEGRNIRGLVSRVTDATRIKFGGTRSRKVRRLG</sequence>
<comment type="caution">
    <text evidence="4">The sequence shown here is derived from an EMBL/GenBank/DDBJ whole genome shotgun (WGS) entry which is preliminary data.</text>
</comment>
<dbReference type="PANTHER" id="PTHR11759">
    <property type="entry name" value="40S RIBOSOMAL PROTEIN S14/30S RIBOSOMAL PROTEIN S11"/>
    <property type="match status" value="1"/>
</dbReference>
<dbReference type="GO" id="GO:1990904">
    <property type="term" value="C:ribonucleoprotein complex"/>
    <property type="evidence" value="ECO:0007669"/>
    <property type="project" value="UniProtKB-KW"/>
</dbReference>
<dbReference type="GO" id="GO:0005840">
    <property type="term" value="C:ribosome"/>
    <property type="evidence" value="ECO:0007669"/>
    <property type="project" value="UniProtKB-KW"/>
</dbReference>
<evidence type="ECO:0008006" key="6">
    <source>
        <dbReference type="Google" id="ProtNLM"/>
    </source>
</evidence>
<dbReference type="Gene3D" id="3.30.420.80">
    <property type="entry name" value="Ribosomal protein S11"/>
    <property type="match status" value="1"/>
</dbReference>
<name>A0A1E3BLZ2_ASPCR</name>
<dbReference type="OrthoDB" id="1654884at2759"/>
<dbReference type="GO" id="GO:0003735">
    <property type="term" value="F:structural constituent of ribosome"/>
    <property type="evidence" value="ECO:0007669"/>
    <property type="project" value="InterPro"/>
</dbReference>
<dbReference type="InterPro" id="IPR001971">
    <property type="entry name" value="Ribosomal_uS11"/>
</dbReference>
<dbReference type="GO" id="GO:0006412">
    <property type="term" value="P:translation"/>
    <property type="evidence" value="ECO:0007669"/>
    <property type="project" value="InterPro"/>
</dbReference>
<comment type="similarity">
    <text evidence="1">Belongs to the universal ribosomal protein uS11 family.</text>
</comment>